<dbReference type="CDD" id="cd04462">
    <property type="entry name" value="S1_RNAPII_Rpb7"/>
    <property type="match status" value="1"/>
</dbReference>
<evidence type="ECO:0000256" key="6">
    <source>
        <dbReference type="RuleBase" id="RU369086"/>
    </source>
</evidence>
<feature type="transmembrane region" description="Helical" evidence="7">
    <location>
        <begin position="198"/>
        <end position="223"/>
    </location>
</feature>
<comment type="similarity">
    <text evidence="2">Belongs to the eukaryotic RPB7/RPC8 RNA polymerase subunit family.</text>
</comment>
<evidence type="ECO:0000256" key="3">
    <source>
        <dbReference type="ARBA" id="ARBA00022478"/>
    </source>
</evidence>
<dbReference type="FunFam" id="2.40.50.140:FF:000043">
    <property type="entry name" value="DNA-directed RNA polymerase II subunit RPB7"/>
    <property type="match status" value="1"/>
</dbReference>
<comment type="subcellular location">
    <subcellularLocation>
        <location evidence="1 6">Nucleus</location>
    </subcellularLocation>
</comment>
<dbReference type="Pfam" id="PF00575">
    <property type="entry name" value="S1"/>
    <property type="match status" value="1"/>
</dbReference>
<dbReference type="InterPro" id="IPR012340">
    <property type="entry name" value="NA-bd_OB-fold"/>
</dbReference>
<evidence type="ECO:0000256" key="1">
    <source>
        <dbReference type="ARBA" id="ARBA00004123"/>
    </source>
</evidence>
<dbReference type="Gene3D" id="2.40.50.140">
    <property type="entry name" value="Nucleic acid-binding proteins"/>
    <property type="match status" value="1"/>
</dbReference>
<evidence type="ECO:0000256" key="2">
    <source>
        <dbReference type="ARBA" id="ARBA00009307"/>
    </source>
</evidence>
<evidence type="ECO:0000313" key="10">
    <source>
        <dbReference type="EMBL" id="KAK6505529.1"/>
    </source>
</evidence>
<organism evidence="10 11">
    <name type="scientific">Arthrobotrys musiformis</name>
    <dbReference type="NCBI Taxonomy" id="47236"/>
    <lineage>
        <taxon>Eukaryota</taxon>
        <taxon>Fungi</taxon>
        <taxon>Dikarya</taxon>
        <taxon>Ascomycota</taxon>
        <taxon>Pezizomycotina</taxon>
        <taxon>Orbiliomycetes</taxon>
        <taxon>Orbiliales</taxon>
        <taxon>Orbiliaceae</taxon>
        <taxon>Arthrobotrys</taxon>
    </lineage>
</organism>
<dbReference type="GO" id="GO:0045948">
    <property type="term" value="P:positive regulation of translational initiation"/>
    <property type="evidence" value="ECO:0007669"/>
    <property type="project" value="TreeGrafter"/>
</dbReference>
<feature type="domain" description="RNA polymerase Rpb7-like N-terminal" evidence="9">
    <location>
        <begin position="8"/>
        <end position="63"/>
    </location>
</feature>
<dbReference type="InterPro" id="IPR045113">
    <property type="entry name" value="Rpb7-like"/>
</dbReference>
<feature type="domain" description="S1 motif" evidence="8">
    <location>
        <begin position="78"/>
        <end position="155"/>
    </location>
</feature>
<dbReference type="EMBL" id="JAVHJL010000004">
    <property type="protein sequence ID" value="KAK6505529.1"/>
    <property type="molecule type" value="Genomic_DNA"/>
</dbReference>
<dbReference type="SUPFAM" id="SSF50249">
    <property type="entry name" value="Nucleic acid-binding proteins"/>
    <property type="match status" value="1"/>
</dbReference>
<dbReference type="GO" id="GO:0006367">
    <property type="term" value="P:transcription initiation at RNA polymerase II promoter"/>
    <property type="evidence" value="ECO:0007669"/>
    <property type="project" value="TreeGrafter"/>
</dbReference>
<protein>
    <recommendedName>
        <fullName evidence="6">DNA-directed RNA polymerase subunit</fullName>
    </recommendedName>
</protein>
<keyword evidence="4 6" id="KW-0804">Transcription</keyword>
<dbReference type="Pfam" id="PF03876">
    <property type="entry name" value="SHS2_Rpb7-N"/>
    <property type="match status" value="1"/>
</dbReference>
<evidence type="ECO:0000256" key="5">
    <source>
        <dbReference type="ARBA" id="ARBA00023242"/>
    </source>
</evidence>
<dbReference type="SUPFAM" id="SSF88798">
    <property type="entry name" value="N-terminal, heterodimerisation domain of RBP7 (RpoE)"/>
    <property type="match status" value="1"/>
</dbReference>
<comment type="caution">
    <text evidence="10">The sequence shown here is derived from an EMBL/GenBank/DDBJ whole genome shotgun (WGS) entry which is preliminary data.</text>
</comment>
<dbReference type="GO" id="GO:0003727">
    <property type="term" value="F:single-stranded RNA binding"/>
    <property type="evidence" value="ECO:0007669"/>
    <property type="project" value="TreeGrafter"/>
</dbReference>
<dbReference type="PANTHER" id="PTHR12709">
    <property type="entry name" value="DNA-DIRECTED RNA POLYMERASE II, III"/>
    <property type="match status" value="1"/>
</dbReference>
<keyword evidence="7" id="KW-1133">Transmembrane helix</keyword>
<dbReference type="GO" id="GO:0003697">
    <property type="term" value="F:single-stranded DNA binding"/>
    <property type="evidence" value="ECO:0007669"/>
    <property type="project" value="TreeGrafter"/>
</dbReference>
<gene>
    <name evidence="10" type="primary">RPB7</name>
    <name evidence="10" type="ORF">TWF481_007424</name>
</gene>
<dbReference type="FunFam" id="3.30.1490.120:FF:000001">
    <property type="entry name" value="DNA-directed RNA polymerase II subunit RPB7"/>
    <property type="match status" value="1"/>
</dbReference>
<keyword evidence="11" id="KW-1185">Reference proteome</keyword>
<feature type="transmembrane region" description="Helical" evidence="7">
    <location>
        <begin position="165"/>
        <end position="186"/>
    </location>
</feature>
<dbReference type="AlphaFoldDB" id="A0AAV9WDR2"/>
<keyword evidence="7" id="KW-0812">Transmembrane</keyword>
<evidence type="ECO:0000256" key="4">
    <source>
        <dbReference type="ARBA" id="ARBA00023163"/>
    </source>
</evidence>
<evidence type="ECO:0000256" key="7">
    <source>
        <dbReference type="SAM" id="Phobius"/>
    </source>
</evidence>
<keyword evidence="3 6" id="KW-0240">DNA-directed RNA polymerase</keyword>
<name>A0AAV9WDR2_9PEZI</name>
<dbReference type="CDD" id="cd04329">
    <property type="entry name" value="RNAP_II_Rpb7_N"/>
    <property type="match status" value="1"/>
</dbReference>
<dbReference type="GO" id="GO:0000932">
    <property type="term" value="C:P-body"/>
    <property type="evidence" value="ECO:0007669"/>
    <property type="project" value="TreeGrafter"/>
</dbReference>
<dbReference type="Proteomes" id="UP001370758">
    <property type="component" value="Unassembled WGS sequence"/>
</dbReference>
<comment type="function">
    <text evidence="6">DNA-dependent RNA polymerase which catalyzes the transcription of DNA into RNA using the four ribonucleoside triphosphates as substrates.</text>
</comment>
<keyword evidence="7" id="KW-0472">Membrane</keyword>
<evidence type="ECO:0000259" key="9">
    <source>
        <dbReference type="Pfam" id="PF03876"/>
    </source>
</evidence>
<reference evidence="10 11" key="1">
    <citation type="submission" date="2023-08" db="EMBL/GenBank/DDBJ databases">
        <authorList>
            <person name="Palmer J.M."/>
        </authorList>
    </citation>
    <scope>NUCLEOTIDE SEQUENCE [LARGE SCALE GENOMIC DNA]</scope>
    <source>
        <strain evidence="10 11">TWF481</strain>
    </source>
</reference>
<dbReference type="GO" id="GO:0005665">
    <property type="term" value="C:RNA polymerase II, core complex"/>
    <property type="evidence" value="ECO:0007669"/>
    <property type="project" value="UniProtKB-ARBA"/>
</dbReference>
<proteinExistence type="inferred from homology"/>
<dbReference type="GO" id="GO:0031369">
    <property type="term" value="F:translation initiation factor binding"/>
    <property type="evidence" value="ECO:0007669"/>
    <property type="project" value="TreeGrafter"/>
</dbReference>
<keyword evidence="5 6" id="KW-0539">Nucleus</keyword>
<dbReference type="Gene3D" id="3.30.1490.120">
    <property type="entry name" value="RNA polymerase Rpb7-like, N-terminal domain"/>
    <property type="match status" value="1"/>
</dbReference>
<dbReference type="InterPro" id="IPR036898">
    <property type="entry name" value="RNA_pol_Rpb7-like_N_sf"/>
</dbReference>
<dbReference type="InterPro" id="IPR003029">
    <property type="entry name" value="S1_domain"/>
</dbReference>
<dbReference type="GO" id="GO:0060213">
    <property type="term" value="P:positive regulation of nuclear-transcribed mRNA poly(A) tail shortening"/>
    <property type="evidence" value="ECO:0007669"/>
    <property type="project" value="TreeGrafter"/>
</dbReference>
<evidence type="ECO:0000313" key="11">
    <source>
        <dbReference type="Proteomes" id="UP001370758"/>
    </source>
</evidence>
<accession>A0AAV9WDR2</accession>
<sequence>MFFLYDLERTITLHPYYFGPHMREYLINKLLTDVEGTCTGRYYIICVLDAYNISMGKILPGSGLAEFTISYRAVVWRPFKGETVDGVVTAVSKLGFFANVGPLPVFVSTHLIPADVKFDPTSNPPQFSDNEGQVIEKGAHVRLKLVGTRSDVGKMSAIGSIKEDYLGFVTWMGSAVSLLLTCNTDACKRKDRSEWASFFHFISLLGSFLILLFSPFLLLFLSFSPSSHGISPRVIHMHTRIYASSSVNPPPHPHPINLLLNTQKVRLHKKRRLGLFIRYLFFFFLNCHDWPKLSISDLLQNVPHASPYNQFFFHPFSLSIKKKKMRYIILLLSQKRQRARSSRGSALCHAMLCYVHFSLLFLCYYA</sequence>
<dbReference type="PANTHER" id="PTHR12709:SF4">
    <property type="entry name" value="DNA-DIRECTED RNA POLYMERASE II SUBUNIT RPB7"/>
    <property type="match status" value="1"/>
</dbReference>
<dbReference type="InterPro" id="IPR005576">
    <property type="entry name" value="Rpb7-like_N"/>
</dbReference>
<evidence type="ECO:0000259" key="8">
    <source>
        <dbReference type="Pfam" id="PF00575"/>
    </source>
</evidence>